<name>A0A074RKU2_9AGAM</name>
<evidence type="ECO:0000256" key="1">
    <source>
        <dbReference type="ARBA" id="ARBA00004141"/>
    </source>
</evidence>
<comment type="subcellular location">
    <subcellularLocation>
        <location evidence="1">Membrane</location>
        <topology evidence="1">Multi-pass membrane protein</topology>
    </subcellularLocation>
</comment>
<dbReference type="Pfam" id="PF01184">
    <property type="entry name" value="Gpr1_Fun34_YaaH"/>
    <property type="match status" value="1"/>
</dbReference>
<feature type="transmembrane region" description="Helical" evidence="6">
    <location>
        <begin position="50"/>
        <end position="68"/>
    </location>
</feature>
<feature type="transmembrane region" description="Helical" evidence="6">
    <location>
        <begin position="144"/>
        <end position="161"/>
    </location>
</feature>
<proteinExistence type="inferred from homology"/>
<feature type="transmembrane region" description="Helical" evidence="6">
    <location>
        <begin position="168"/>
        <end position="186"/>
    </location>
</feature>
<dbReference type="InterPro" id="IPR051633">
    <property type="entry name" value="AceTr"/>
</dbReference>
<keyword evidence="4 6" id="KW-1133">Transmembrane helix</keyword>
<dbReference type="NCBIfam" id="NF038013">
    <property type="entry name" value="AceTr_1"/>
    <property type="match status" value="1"/>
</dbReference>
<dbReference type="AlphaFoldDB" id="A0A074RKU2"/>
<dbReference type="OrthoDB" id="3648309at2759"/>
<evidence type="ECO:0000313" key="7">
    <source>
        <dbReference type="EMBL" id="KEP47444.1"/>
    </source>
</evidence>
<sequence length="236" mass="25155">MNMEKNGKRNSDYSHSEGYAGGRPLDHSISVDTQRAFPVYHRKLGNPTPLGLFSFATTTLILSLYNAGARNINVPNVVVAMTMGVGGLCQLLAGMWEFATGNTFGATAFSLYGGFWFSFGLIYWPSSGILNAYEGEAASQLSNALGIYLVTWTVVTLLMLGTTFKSSIALISTFFFLFMTFMLLAISQFTGSVGVTKAGGILGCVTAVLALYTGSVGLYSPDASYFVLPAGDLTKA</sequence>
<feature type="transmembrane region" description="Helical" evidence="6">
    <location>
        <begin position="198"/>
        <end position="219"/>
    </location>
</feature>
<evidence type="ECO:0000256" key="3">
    <source>
        <dbReference type="ARBA" id="ARBA00022692"/>
    </source>
</evidence>
<keyword evidence="8" id="KW-1185">Reference proteome</keyword>
<protein>
    <submittedName>
        <fullName evidence="7">GPR1/FUN34/yaaH family protein</fullName>
    </submittedName>
</protein>
<gene>
    <name evidence="7" type="ORF">V565_155490</name>
</gene>
<comment type="caution">
    <text evidence="7">The sequence shown here is derived from an EMBL/GenBank/DDBJ whole genome shotgun (WGS) entry which is preliminary data.</text>
</comment>
<evidence type="ECO:0000256" key="4">
    <source>
        <dbReference type="ARBA" id="ARBA00022989"/>
    </source>
</evidence>
<dbReference type="GO" id="GO:0005886">
    <property type="term" value="C:plasma membrane"/>
    <property type="evidence" value="ECO:0007669"/>
    <property type="project" value="TreeGrafter"/>
</dbReference>
<evidence type="ECO:0000256" key="6">
    <source>
        <dbReference type="SAM" id="Phobius"/>
    </source>
</evidence>
<feature type="transmembrane region" description="Helical" evidence="6">
    <location>
        <begin position="74"/>
        <end position="96"/>
    </location>
</feature>
<evidence type="ECO:0000313" key="8">
    <source>
        <dbReference type="Proteomes" id="UP000027456"/>
    </source>
</evidence>
<evidence type="ECO:0000256" key="5">
    <source>
        <dbReference type="ARBA" id="ARBA00023136"/>
    </source>
</evidence>
<keyword evidence="3 6" id="KW-0812">Transmembrane</keyword>
<keyword evidence="5 6" id="KW-0472">Membrane</keyword>
<dbReference type="InterPro" id="IPR000791">
    <property type="entry name" value="Gpr1/Fun34/SatP-like"/>
</dbReference>
<evidence type="ECO:0000256" key="2">
    <source>
        <dbReference type="ARBA" id="ARBA00005587"/>
    </source>
</evidence>
<dbReference type="STRING" id="1423351.A0A074RKU2"/>
<dbReference type="PANTHER" id="PTHR31123">
    <property type="entry name" value="ACCUMULATION OF DYADS PROTEIN 2-RELATED"/>
    <property type="match status" value="1"/>
</dbReference>
<dbReference type="PANTHER" id="PTHR31123:SF1">
    <property type="entry name" value="ACCUMULATION OF DYADS PROTEIN 2-RELATED"/>
    <property type="match status" value="1"/>
</dbReference>
<dbReference type="GO" id="GO:0015123">
    <property type="term" value="F:acetate transmembrane transporter activity"/>
    <property type="evidence" value="ECO:0007669"/>
    <property type="project" value="TreeGrafter"/>
</dbReference>
<organism evidence="7 8">
    <name type="scientific">Rhizoctonia solani 123E</name>
    <dbReference type="NCBI Taxonomy" id="1423351"/>
    <lineage>
        <taxon>Eukaryota</taxon>
        <taxon>Fungi</taxon>
        <taxon>Dikarya</taxon>
        <taxon>Basidiomycota</taxon>
        <taxon>Agaricomycotina</taxon>
        <taxon>Agaricomycetes</taxon>
        <taxon>Cantharellales</taxon>
        <taxon>Ceratobasidiaceae</taxon>
        <taxon>Rhizoctonia</taxon>
    </lineage>
</organism>
<accession>A0A074RKU2</accession>
<dbReference type="HOGENOM" id="CLU_051062_1_0_1"/>
<comment type="similarity">
    <text evidence="2">Belongs to the acetate uptake transporter (AceTr) (TC 2.A.96) family.</text>
</comment>
<reference evidence="7 8" key="1">
    <citation type="submission" date="2013-12" db="EMBL/GenBank/DDBJ databases">
        <authorList>
            <person name="Cubeta M."/>
            <person name="Pakala S."/>
            <person name="Fedorova N."/>
            <person name="Thomas E."/>
            <person name="Dean R."/>
            <person name="Jabaji S."/>
            <person name="Neate S."/>
            <person name="Toda T."/>
            <person name="Tavantzis S."/>
            <person name="Vilgalys R."/>
            <person name="Bharathan N."/>
            <person name="Pakala S."/>
            <person name="Losada L.S."/>
            <person name="Zafar N."/>
            <person name="Nierman W."/>
        </authorList>
    </citation>
    <scope>NUCLEOTIDE SEQUENCE [LARGE SCALE GENOMIC DNA]</scope>
    <source>
        <strain evidence="7 8">123E</strain>
    </source>
</reference>
<dbReference type="Proteomes" id="UP000027456">
    <property type="component" value="Unassembled WGS sequence"/>
</dbReference>
<dbReference type="EMBL" id="AZST01000740">
    <property type="protein sequence ID" value="KEP47444.1"/>
    <property type="molecule type" value="Genomic_DNA"/>
</dbReference>
<feature type="transmembrane region" description="Helical" evidence="6">
    <location>
        <begin position="103"/>
        <end position="124"/>
    </location>
</feature>